<dbReference type="InterPro" id="IPR036969">
    <property type="entry name" value="Citrate_synthase_sf"/>
</dbReference>
<gene>
    <name evidence="1" type="ORF">ACFOOG_00920</name>
</gene>
<proteinExistence type="predicted"/>
<protein>
    <recommendedName>
        <fullName evidence="3">Citrate synthase (unknown stereospecificity)</fullName>
    </recommendedName>
</protein>
<organism evidence="1 2">
    <name type="scientific">Saccharospirillum mangrovi</name>
    <dbReference type="NCBI Taxonomy" id="2161747"/>
    <lineage>
        <taxon>Bacteria</taxon>
        <taxon>Pseudomonadati</taxon>
        <taxon>Pseudomonadota</taxon>
        <taxon>Gammaproteobacteria</taxon>
        <taxon>Oceanospirillales</taxon>
        <taxon>Saccharospirillaceae</taxon>
        <taxon>Saccharospirillum</taxon>
    </lineage>
</organism>
<evidence type="ECO:0008006" key="3">
    <source>
        <dbReference type="Google" id="ProtNLM"/>
    </source>
</evidence>
<evidence type="ECO:0000313" key="2">
    <source>
        <dbReference type="Proteomes" id="UP001595617"/>
    </source>
</evidence>
<comment type="caution">
    <text evidence="1">The sequence shown here is derived from an EMBL/GenBank/DDBJ whole genome shotgun (WGS) entry which is preliminary data.</text>
</comment>
<dbReference type="EMBL" id="JBHRYR010000002">
    <property type="protein sequence ID" value="MFC3851378.1"/>
    <property type="molecule type" value="Genomic_DNA"/>
</dbReference>
<reference evidence="2" key="1">
    <citation type="journal article" date="2019" name="Int. J. Syst. Evol. Microbiol.">
        <title>The Global Catalogue of Microorganisms (GCM) 10K type strain sequencing project: providing services to taxonomists for standard genome sequencing and annotation.</title>
        <authorList>
            <consortium name="The Broad Institute Genomics Platform"/>
            <consortium name="The Broad Institute Genome Sequencing Center for Infectious Disease"/>
            <person name="Wu L."/>
            <person name="Ma J."/>
        </authorList>
    </citation>
    <scope>NUCLEOTIDE SEQUENCE [LARGE SCALE GENOMIC DNA]</scope>
    <source>
        <strain evidence="2">IBRC 10765</strain>
    </source>
</reference>
<evidence type="ECO:0000313" key="1">
    <source>
        <dbReference type="EMBL" id="MFC3851378.1"/>
    </source>
</evidence>
<dbReference type="Proteomes" id="UP001595617">
    <property type="component" value="Unassembled WGS sequence"/>
</dbReference>
<accession>A0ABV7ZS58</accession>
<keyword evidence="2" id="KW-1185">Reference proteome</keyword>
<sequence length="268" mass="29827">MNHQLWDQYHGRVKSKKGAWRIGKQVISHGYDVMQDMVGKFSFMQVVVLNATGRLPTPALAQWFEACHVCLSWPDPRIWCNRIGALGGSARVSTVAATCAGVMAADSRVYGIKPMIEGVQMIQRAVQEIQQGTSVEDFVMRQVEQKGGRPHLMGYARPIVKGDERIDVMRKTEQALGFSPGLHMQTALHIERVLHERYDESMNINGHISAFVADQGFSPEDAYRIFSVQVFSGVTACYVDAADREAGTFAPLQVTDVKYQGKARRAVP</sequence>
<dbReference type="SUPFAM" id="SSF48256">
    <property type="entry name" value="Citrate synthase"/>
    <property type="match status" value="1"/>
</dbReference>
<name>A0ABV7ZS58_9GAMM</name>
<dbReference type="RefSeq" id="WP_380692526.1">
    <property type="nucleotide sequence ID" value="NZ_JBHRYR010000002.1"/>
</dbReference>